<gene>
    <name evidence="2" type="ORF">E2C01_094523</name>
</gene>
<protein>
    <submittedName>
        <fullName evidence="2">Uncharacterized protein</fullName>
    </submittedName>
</protein>
<name>A0A5B7K0X6_PORTR</name>
<sequence length="62" mass="7121">MHTPQLQQCLEDQVLAWMKRKSREQRREERMRSPHGNGNETPLFCASGESGGLLGASIEKYF</sequence>
<keyword evidence="3" id="KW-1185">Reference proteome</keyword>
<organism evidence="2 3">
    <name type="scientific">Portunus trituberculatus</name>
    <name type="common">Swimming crab</name>
    <name type="synonym">Neptunus trituberculatus</name>
    <dbReference type="NCBI Taxonomy" id="210409"/>
    <lineage>
        <taxon>Eukaryota</taxon>
        <taxon>Metazoa</taxon>
        <taxon>Ecdysozoa</taxon>
        <taxon>Arthropoda</taxon>
        <taxon>Crustacea</taxon>
        <taxon>Multicrustacea</taxon>
        <taxon>Malacostraca</taxon>
        <taxon>Eumalacostraca</taxon>
        <taxon>Eucarida</taxon>
        <taxon>Decapoda</taxon>
        <taxon>Pleocyemata</taxon>
        <taxon>Brachyura</taxon>
        <taxon>Eubrachyura</taxon>
        <taxon>Portunoidea</taxon>
        <taxon>Portunidae</taxon>
        <taxon>Portuninae</taxon>
        <taxon>Portunus</taxon>
    </lineage>
</organism>
<accession>A0A5B7K0X6</accession>
<proteinExistence type="predicted"/>
<reference evidence="2 3" key="1">
    <citation type="submission" date="2019-05" db="EMBL/GenBank/DDBJ databases">
        <title>Another draft genome of Portunus trituberculatus and its Hox gene families provides insights of decapod evolution.</title>
        <authorList>
            <person name="Jeong J.-H."/>
            <person name="Song I."/>
            <person name="Kim S."/>
            <person name="Choi T."/>
            <person name="Kim D."/>
            <person name="Ryu S."/>
            <person name="Kim W."/>
        </authorList>
    </citation>
    <scope>NUCLEOTIDE SEQUENCE [LARGE SCALE GENOMIC DNA]</scope>
    <source>
        <tissue evidence="2">Muscle</tissue>
    </source>
</reference>
<feature type="region of interest" description="Disordered" evidence="1">
    <location>
        <begin position="20"/>
        <end position="46"/>
    </location>
</feature>
<dbReference type="Proteomes" id="UP000324222">
    <property type="component" value="Unassembled WGS sequence"/>
</dbReference>
<dbReference type="AlphaFoldDB" id="A0A5B7K0X6"/>
<evidence type="ECO:0000256" key="1">
    <source>
        <dbReference type="SAM" id="MobiDB-lite"/>
    </source>
</evidence>
<evidence type="ECO:0000313" key="3">
    <source>
        <dbReference type="Proteomes" id="UP000324222"/>
    </source>
</evidence>
<comment type="caution">
    <text evidence="2">The sequence shown here is derived from an EMBL/GenBank/DDBJ whole genome shotgun (WGS) entry which is preliminary data.</text>
</comment>
<evidence type="ECO:0000313" key="2">
    <source>
        <dbReference type="EMBL" id="MPC99127.1"/>
    </source>
</evidence>
<dbReference type="EMBL" id="VSRR010117048">
    <property type="protein sequence ID" value="MPC99127.1"/>
    <property type="molecule type" value="Genomic_DNA"/>
</dbReference>